<comment type="catalytic activity">
    <reaction evidence="15">
        <text>prostaglandin H2 = (12S)-hydroxy-(5Z,8E,10E)-heptadecatrienoate + malonaldehyde</text>
        <dbReference type="Rhea" id="RHEA:48644"/>
        <dbReference type="ChEBI" id="CHEBI:57405"/>
        <dbReference type="ChEBI" id="CHEBI:90694"/>
        <dbReference type="ChEBI" id="CHEBI:566274"/>
    </reaction>
    <physiologicalReaction direction="left-to-right" evidence="15">
        <dbReference type="Rhea" id="RHEA:48645"/>
    </physiologicalReaction>
</comment>
<keyword evidence="9" id="KW-0276">Fatty acid metabolism</keyword>
<dbReference type="GO" id="GO:0012505">
    <property type="term" value="C:endomembrane system"/>
    <property type="evidence" value="ECO:0007669"/>
    <property type="project" value="UniProtKB-SubCell"/>
</dbReference>
<dbReference type="SFLD" id="SFLDG01203">
    <property type="entry name" value="Prostaglandin_E_synthase_like1"/>
    <property type="match status" value="1"/>
</dbReference>
<dbReference type="UniPathway" id="UPA00662"/>
<dbReference type="PROSITE" id="PS51354">
    <property type="entry name" value="GLUTAREDOXIN_2"/>
    <property type="match status" value="1"/>
</dbReference>
<dbReference type="Pfam" id="PF13417">
    <property type="entry name" value="GST_N_3"/>
    <property type="match status" value="1"/>
</dbReference>
<evidence type="ECO:0000256" key="10">
    <source>
        <dbReference type="ARBA" id="ARBA00022989"/>
    </source>
</evidence>
<dbReference type="Proteomes" id="UP000789390">
    <property type="component" value="Unassembled WGS sequence"/>
</dbReference>
<dbReference type="CDD" id="cd03197">
    <property type="entry name" value="GST_C_mPGES2"/>
    <property type="match status" value="1"/>
</dbReference>
<name>A0A8J2S2S8_9CRUS</name>
<dbReference type="Gene3D" id="3.40.30.10">
    <property type="entry name" value="Glutaredoxin"/>
    <property type="match status" value="1"/>
</dbReference>
<evidence type="ECO:0000256" key="9">
    <source>
        <dbReference type="ARBA" id="ARBA00022832"/>
    </source>
</evidence>
<dbReference type="PROSITE" id="PS00195">
    <property type="entry name" value="GLUTAREDOXIN_1"/>
    <property type="match status" value="1"/>
</dbReference>
<dbReference type="EMBL" id="CAKKLH010000282">
    <property type="protein sequence ID" value="CAH0108262.1"/>
    <property type="molecule type" value="Genomic_DNA"/>
</dbReference>
<sequence length="444" mass="51045">MFFSFCNNINVLRPIHGHLKKLSKMSNLGRYRHLSFIPLNRLAFLNAENDKRNFLLLSTPYTQNNAGCANKFRRSFSVQNSQSESKSDNGRKGSSKTKLLIMGFGFGAVIGVAYFYSKNFRNKIVPMANIDSENKLLFPEPPPVEFIAKKIVAPQNTSNLQLTLFQYEPCPFCKKVRAFLDFAGLSYDVVEVNPVTKKQLNWSAYKKVPIVVVKVKEGYQQLNDSSMIISSLASHLVDTEKDVSEIVKYYPQVDFQDADGKKSSEIMNRYFLMFGDDESTGRNKESIIEERNWRKWSDDVLMHTISPNIYRTWEESLEAFNMFSKNGDWQRIFSPWERQMVIYVGAAAMYFIGKRLKKRHNILDDARQSLYNEVNYFLKTVNKKGTPFLGGIEPNLADLAVYGCISSIDGTRTFDELMLNTKLSPWYEAMCRVIDSRRGKISLS</sequence>
<evidence type="ECO:0000256" key="13">
    <source>
        <dbReference type="ARBA" id="ARBA00023160"/>
    </source>
</evidence>
<dbReference type="PANTHER" id="PTHR12782:SF5">
    <property type="entry name" value="PROSTAGLANDIN E SYNTHASE 2"/>
    <property type="match status" value="1"/>
</dbReference>
<evidence type="ECO:0000256" key="11">
    <source>
        <dbReference type="ARBA" id="ARBA00023098"/>
    </source>
</evidence>
<keyword evidence="8 19" id="KW-0812">Transmembrane</keyword>
<evidence type="ECO:0000256" key="12">
    <source>
        <dbReference type="ARBA" id="ARBA00023136"/>
    </source>
</evidence>
<keyword evidence="7" id="KW-0643">Prostaglandin biosynthesis</keyword>
<reference evidence="21" key="1">
    <citation type="submission" date="2021-11" db="EMBL/GenBank/DDBJ databases">
        <authorList>
            <person name="Schell T."/>
        </authorList>
    </citation>
    <scope>NUCLEOTIDE SEQUENCE</scope>
    <source>
        <strain evidence="21">M5</strain>
    </source>
</reference>
<evidence type="ECO:0000256" key="8">
    <source>
        <dbReference type="ARBA" id="ARBA00022692"/>
    </source>
</evidence>
<evidence type="ECO:0000256" key="7">
    <source>
        <dbReference type="ARBA" id="ARBA00022585"/>
    </source>
</evidence>
<dbReference type="GO" id="GO:0050220">
    <property type="term" value="F:prostaglandin-E synthase activity"/>
    <property type="evidence" value="ECO:0007669"/>
    <property type="project" value="UniProtKB-EC"/>
</dbReference>
<dbReference type="Gene3D" id="6.20.200.30">
    <property type="match status" value="1"/>
</dbReference>
<proteinExistence type="inferred from homology"/>
<dbReference type="SUPFAM" id="SSF47616">
    <property type="entry name" value="GST C-terminal domain-like"/>
    <property type="match status" value="1"/>
</dbReference>
<keyword evidence="10 19" id="KW-1133">Transmembrane helix</keyword>
<feature type="domain" description="GST N-terminal" evidence="20">
    <location>
        <begin position="164"/>
        <end position="233"/>
    </location>
</feature>
<keyword evidence="5" id="KW-0644">Prostaglandin metabolism</keyword>
<evidence type="ECO:0000256" key="2">
    <source>
        <dbReference type="ARBA" id="ARBA00007409"/>
    </source>
</evidence>
<keyword evidence="6" id="KW-0444">Lipid biosynthesis</keyword>
<dbReference type="InterPro" id="IPR011767">
    <property type="entry name" value="GLR_AS"/>
</dbReference>
<keyword evidence="11" id="KW-0443">Lipid metabolism</keyword>
<dbReference type="InterPro" id="IPR036249">
    <property type="entry name" value="Thioredoxin-like_sf"/>
</dbReference>
<dbReference type="Gene3D" id="1.20.1050.10">
    <property type="match status" value="1"/>
</dbReference>
<evidence type="ECO:0000256" key="15">
    <source>
        <dbReference type="ARBA" id="ARBA00023930"/>
    </source>
</evidence>
<dbReference type="InterPro" id="IPR034334">
    <property type="entry name" value="PGES2"/>
</dbReference>
<keyword evidence="14" id="KW-0413">Isomerase</keyword>
<dbReference type="SFLD" id="SFLDS00019">
    <property type="entry name" value="Glutathione_Transferase_(cytos"/>
    <property type="match status" value="1"/>
</dbReference>
<protein>
    <recommendedName>
        <fullName evidence="4">Prostaglandin E synthase 2</fullName>
        <ecNumber evidence="3">5.3.99.3</ecNumber>
    </recommendedName>
    <alternativeName>
        <fullName evidence="17">Microsomal prostaglandin E synthase 2</fullName>
    </alternativeName>
</protein>
<comment type="catalytic activity">
    <reaction evidence="16">
        <text>prostaglandin H2 = prostaglandin E2</text>
        <dbReference type="Rhea" id="RHEA:12893"/>
        <dbReference type="ChEBI" id="CHEBI:57405"/>
        <dbReference type="ChEBI" id="CHEBI:606564"/>
        <dbReference type="EC" id="5.3.99.3"/>
    </reaction>
    <physiologicalReaction direction="left-to-right" evidence="16">
        <dbReference type="Rhea" id="RHEA:12894"/>
    </physiologicalReaction>
</comment>
<keyword evidence="12 19" id="KW-0472">Membrane</keyword>
<evidence type="ECO:0000256" key="5">
    <source>
        <dbReference type="ARBA" id="ARBA00022501"/>
    </source>
</evidence>
<comment type="pathway">
    <text evidence="1">Lipid metabolism; prostaglandin biosynthesis.</text>
</comment>
<dbReference type="InterPro" id="IPR036282">
    <property type="entry name" value="Glutathione-S-Trfase_C_sf"/>
</dbReference>
<dbReference type="AlphaFoldDB" id="A0A8J2S2S8"/>
<evidence type="ECO:0000259" key="20">
    <source>
        <dbReference type="Pfam" id="PF13417"/>
    </source>
</evidence>
<evidence type="ECO:0000313" key="21">
    <source>
        <dbReference type="EMBL" id="CAH0108262.1"/>
    </source>
</evidence>
<dbReference type="InterPro" id="IPR004045">
    <property type="entry name" value="Glutathione_S-Trfase_N"/>
</dbReference>
<keyword evidence="13" id="KW-0275">Fatty acid biosynthesis</keyword>
<evidence type="ECO:0000256" key="19">
    <source>
        <dbReference type="SAM" id="Phobius"/>
    </source>
</evidence>
<evidence type="ECO:0000256" key="17">
    <source>
        <dbReference type="ARBA" id="ARBA00031041"/>
    </source>
</evidence>
<dbReference type="SFLD" id="SFLDG01182">
    <property type="entry name" value="Prostaglandin_E_synthase_like"/>
    <property type="match status" value="1"/>
</dbReference>
<evidence type="ECO:0000256" key="6">
    <source>
        <dbReference type="ARBA" id="ARBA00022516"/>
    </source>
</evidence>
<organism evidence="21 22">
    <name type="scientific">Daphnia galeata</name>
    <dbReference type="NCBI Taxonomy" id="27404"/>
    <lineage>
        <taxon>Eukaryota</taxon>
        <taxon>Metazoa</taxon>
        <taxon>Ecdysozoa</taxon>
        <taxon>Arthropoda</taxon>
        <taxon>Crustacea</taxon>
        <taxon>Branchiopoda</taxon>
        <taxon>Diplostraca</taxon>
        <taxon>Cladocera</taxon>
        <taxon>Anomopoda</taxon>
        <taxon>Daphniidae</taxon>
        <taxon>Daphnia</taxon>
    </lineage>
</organism>
<comment type="caution">
    <text evidence="21">The sequence shown here is derived from an EMBL/GenBank/DDBJ whole genome shotgun (WGS) entry which is preliminary data.</text>
</comment>
<keyword evidence="22" id="KW-1185">Reference proteome</keyword>
<feature type="transmembrane region" description="Helical" evidence="19">
    <location>
        <begin position="99"/>
        <end position="117"/>
    </location>
</feature>
<dbReference type="OrthoDB" id="423541at2759"/>
<evidence type="ECO:0000256" key="14">
    <source>
        <dbReference type="ARBA" id="ARBA00023235"/>
    </source>
</evidence>
<evidence type="ECO:0000256" key="16">
    <source>
        <dbReference type="ARBA" id="ARBA00023931"/>
    </source>
</evidence>
<comment type="similarity">
    <text evidence="2">Belongs to the GST superfamily.</text>
</comment>
<dbReference type="PANTHER" id="PTHR12782">
    <property type="entry name" value="MICROSOMAL PROSTAGLANDIN E SYNTHASE-2"/>
    <property type="match status" value="1"/>
</dbReference>
<comment type="subcellular location">
    <subcellularLocation>
        <location evidence="18">Endomembrane system</location>
        <topology evidence="18">Single-pass membrane protein</topology>
    </subcellularLocation>
</comment>
<dbReference type="GO" id="GO:0005739">
    <property type="term" value="C:mitochondrion"/>
    <property type="evidence" value="ECO:0007669"/>
    <property type="project" value="TreeGrafter"/>
</dbReference>
<dbReference type="EC" id="5.3.99.3" evidence="3"/>
<accession>A0A8J2S2S8</accession>
<evidence type="ECO:0000256" key="1">
    <source>
        <dbReference type="ARBA" id="ARBA00004702"/>
    </source>
</evidence>
<evidence type="ECO:0000256" key="18">
    <source>
        <dbReference type="ARBA" id="ARBA00037847"/>
    </source>
</evidence>
<gene>
    <name evidence="21" type="ORF">DGAL_LOCUS11633</name>
</gene>
<evidence type="ECO:0000256" key="4">
    <source>
        <dbReference type="ARBA" id="ARBA00019474"/>
    </source>
</evidence>
<dbReference type="GO" id="GO:0001516">
    <property type="term" value="P:prostaglandin biosynthetic process"/>
    <property type="evidence" value="ECO:0007669"/>
    <property type="project" value="UniProtKB-UniPathway"/>
</dbReference>
<dbReference type="SUPFAM" id="SSF52833">
    <property type="entry name" value="Thioredoxin-like"/>
    <property type="match status" value="1"/>
</dbReference>
<evidence type="ECO:0000256" key="3">
    <source>
        <dbReference type="ARBA" id="ARBA00012203"/>
    </source>
</evidence>
<dbReference type="InterPro" id="IPR034335">
    <property type="entry name" value="PGES2_C"/>
</dbReference>
<evidence type="ECO:0000313" key="22">
    <source>
        <dbReference type="Proteomes" id="UP000789390"/>
    </source>
</evidence>
<dbReference type="InterPro" id="IPR040079">
    <property type="entry name" value="Glutathione_S-Trfase"/>
</dbReference>